<dbReference type="EMBL" id="VSSQ01023060">
    <property type="protein sequence ID" value="MPM69760.1"/>
    <property type="molecule type" value="Genomic_DNA"/>
</dbReference>
<sequence length="222" mass="24816">MRKLGIKMLRGMSFLVPKDETPDTPELEAIIFAKLNTLVRICADHGVRYGHENCMNYGGLSYRHTLKLLERVKSPALTLVFDTGNPVFTPDRDDPVARPSQSSWEFYRNVREFIGYVHIKDGIMQVGPDGSRNMTFTFPGEGAGEVAKIVGDLLARGYDGGFSIEPHMTPLFQPGDNRDDPRIQALRRRETYVEYGRRFERLLAAEKVKLHAAGTSGAVTGA</sequence>
<accession>A0A645BWD3</accession>
<dbReference type="InterPro" id="IPR036237">
    <property type="entry name" value="Xyl_isomerase-like_sf"/>
</dbReference>
<dbReference type="SUPFAM" id="SSF51658">
    <property type="entry name" value="Xylose isomerase-like"/>
    <property type="match status" value="1"/>
</dbReference>
<dbReference type="Gene3D" id="3.20.20.150">
    <property type="entry name" value="Divalent-metal-dependent TIM barrel enzymes"/>
    <property type="match status" value="1"/>
</dbReference>
<dbReference type="InterPro" id="IPR050312">
    <property type="entry name" value="IolE/XylAMocC-like"/>
</dbReference>
<name>A0A645BWD3_9ZZZZ</name>
<dbReference type="PANTHER" id="PTHR12110">
    <property type="entry name" value="HYDROXYPYRUVATE ISOMERASE"/>
    <property type="match status" value="1"/>
</dbReference>
<evidence type="ECO:0000259" key="1">
    <source>
        <dbReference type="Pfam" id="PF01261"/>
    </source>
</evidence>
<proteinExistence type="predicted"/>
<dbReference type="InterPro" id="IPR013022">
    <property type="entry name" value="Xyl_isomerase-like_TIM-brl"/>
</dbReference>
<evidence type="ECO:0000313" key="2">
    <source>
        <dbReference type="EMBL" id="MPM69760.1"/>
    </source>
</evidence>
<reference evidence="2" key="1">
    <citation type="submission" date="2019-08" db="EMBL/GenBank/DDBJ databases">
        <authorList>
            <person name="Kucharzyk K."/>
            <person name="Murdoch R.W."/>
            <person name="Higgins S."/>
            <person name="Loffler F."/>
        </authorList>
    </citation>
    <scope>NUCLEOTIDE SEQUENCE</scope>
</reference>
<dbReference type="Pfam" id="PF01261">
    <property type="entry name" value="AP_endonuc_2"/>
    <property type="match status" value="1"/>
</dbReference>
<feature type="domain" description="Xylose isomerase-like TIM barrel" evidence="1">
    <location>
        <begin position="2"/>
        <end position="174"/>
    </location>
</feature>
<dbReference type="AlphaFoldDB" id="A0A645BWD3"/>
<protein>
    <recommendedName>
        <fullName evidence="1">Xylose isomerase-like TIM barrel domain-containing protein</fullName>
    </recommendedName>
</protein>
<organism evidence="2">
    <name type="scientific">bioreactor metagenome</name>
    <dbReference type="NCBI Taxonomy" id="1076179"/>
    <lineage>
        <taxon>unclassified sequences</taxon>
        <taxon>metagenomes</taxon>
        <taxon>ecological metagenomes</taxon>
    </lineage>
</organism>
<comment type="caution">
    <text evidence="2">The sequence shown here is derived from an EMBL/GenBank/DDBJ whole genome shotgun (WGS) entry which is preliminary data.</text>
</comment>
<gene>
    <name evidence="2" type="ORF">SDC9_116708</name>
</gene>